<evidence type="ECO:0000313" key="6">
    <source>
        <dbReference type="Proteomes" id="UP000199036"/>
    </source>
</evidence>
<dbReference type="InterPro" id="IPR051099">
    <property type="entry name" value="AGR/TXD"/>
</dbReference>
<evidence type="ECO:0000256" key="1">
    <source>
        <dbReference type="ARBA" id="ARBA00022729"/>
    </source>
</evidence>
<sequence>MKKSILLVLFTMACFVSQAQEIKWMSMKDALTAQKKNKKPIFIDIYTVWCGPCKALDKNTFSDAKIVKEINEKYNAVKFNAEGNDEFQFGGTLYKNPDYQEARKNSRNGIHQFTTYLQVPGYPTMAVIDSNGKITKGIVGYKTPDQLLPEL</sequence>
<name>A0A1I5DC95_9FLAO</name>
<dbReference type="Pfam" id="PF13098">
    <property type="entry name" value="Thioredoxin_2"/>
    <property type="match status" value="1"/>
</dbReference>
<feature type="chain" id="PRO_5011499171" evidence="3">
    <location>
        <begin position="20"/>
        <end position="151"/>
    </location>
</feature>
<protein>
    <submittedName>
        <fullName evidence="5">Thioredoxin-like</fullName>
    </submittedName>
</protein>
<reference evidence="6" key="1">
    <citation type="submission" date="2016-10" db="EMBL/GenBank/DDBJ databases">
        <authorList>
            <person name="Varghese N."/>
            <person name="Submissions S."/>
        </authorList>
    </citation>
    <scope>NUCLEOTIDE SEQUENCE [LARGE SCALE GENOMIC DNA]</scope>
    <source>
        <strain evidence="6">DS-12</strain>
    </source>
</reference>
<dbReference type="InterPro" id="IPR013766">
    <property type="entry name" value="Thioredoxin_domain"/>
</dbReference>
<keyword evidence="2" id="KW-0676">Redox-active center</keyword>
<proteinExistence type="predicted"/>
<evidence type="ECO:0000256" key="2">
    <source>
        <dbReference type="ARBA" id="ARBA00023284"/>
    </source>
</evidence>
<dbReference type="SUPFAM" id="SSF52833">
    <property type="entry name" value="Thioredoxin-like"/>
    <property type="match status" value="1"/>
</dbReference>
<evidence type="ECO:0000256" key="3">
    <source>
        <dbReference type="SAM" id="SignalP"/>
    </source>
</evidence>
<dbReference type="EMBL" id="FOVI01000015">
    <property type="protein sequence ID" value="SFN96894.1"/>
    <property type="molecule type" value="Genomic_DNA"/>
</dbReference>
<dbReference type="InterPro" id="IPR036249">
    <property type="entry name" value="Thioredoxin-like_sf"/>
</dbReference>
<dbReference type="InterPro" id="IPR017937">
    <property type="entry name" value="Thioredoxin_CS"/>
</dbReference>
<dbReference type="AlphaFoldDB" id="A0A1I5DC95"/>
<feature type="domain" description="Thioredoxin" evidence="4">
    <location>
        <begin position="6"/>
        <end position="151"/>
    </location>
</feature>
<dbReference type="PANTHER" id="PTHR15337:SF11">
    <property type="entry name" value="THIOREDOXIN DOMAIN-CONTAINING PROTEIN"/>
    <property type="match status" value="1"/>
</dbReference>
<dbReference type="STRING" id="913024.SAMN05421741_11542"/>
<dbReference type="OrthoDB" id="9811036at2"/>
<keyword evidence="1 3" id="KW-0732">Signal</keyword>
<keyword evidence="6" id="KW-1185">Reference proteome</keyword>
<evidence type="ECO:0000313" key="5">
    <source>
        <dbReference type="EMBL" id="SFN96894.1"/>
    </source>
</evidence>
<dbReference type="Proteomes" id="UP000199036">
    <property type="component" value="Unassembled WGS sequence"/>
</dbReference>
<dbReference type="InterPro" id="IPR012336">
    <property type="entry name" value="Thioredoxin-like_fold"/>
</dbReference>
<accession>A0A1I5DC95</accession>
<dbReference type="PANTHER" id="PTHR15337">
    <property type="entry name" value="ANTERIOR GRADIENT PROTEIN-RELATED"/>
    <property type="match status" value="1"/>
</dbReference>
<dbReference type="PROSITE" id="PS51352">
    <property type="entry name" value="THIOREDOXIN_2"/>
    <property type="match status" value="1"/>
</dbReference>
<evidence type="ECO:0000259" key="4">
    <source>
        <dbReference type="PROSITE" id="PS51352"/>
    </source>
</evidence>
<feature type="signal peptide" evidence="3">
    <location>
        <begin position="1"/>
        <end position="19"/>
    </location>
</feature>
<gene>
    <name evidence="5" type="ORF">SAMN05421741_11542</name>
</gene>
<organism evidence="5 6">
    <name type="scientific">Paenimyroides ummariense</name>
    <dbReference type="NCBI Taxonomy" id="913024"/>
    <lineage>
        <taxon>Bacteria</taxon>
        <taxon>Pseudomonadati</taxon>
        <taxon>Bacteroidota</taxon>
        <taxon>Flavobacteriia</taxon>
        <taxon>Flavobacteriales</taxon>
        <taxon>Flavobacteriaceae</taxon>
        <taxon>Paenimyroides</taxon>
    </lineage>
</organism>
<dbReference type="RefSeq" id="WP_091524054.1">
    <property type="nucleotide sequence ID" value="NZ_FOVI01000015.1"/>
</dbReference>
<dbReference type="PROSITE" id="PS00194">
    <property type="entry name" value="THIOREDOXIN_1"/>
    <property type="match status" value="1"/>
</dbReference>
<dbReference type="Gene3D" id="3.40.30.10">
    <property type="entry name" value="Glutaredoxin"/>
    <property type="match status" value="1"/>
</dbReference>